<dbReference type="Gene3D" id="3.40.50.1010">
    <property type="entry name" value="5'-nuclease"/>
    <property type="match status" value="1"/>
</dbReference>
<keyword evidence="10 16" id="KW-0269">Exonuclease</keyword>
<feature type="domain" description="5'-3' exonuclease" evidence="18">
    <location>
        <begin position="3"/>
        <end position="260"/>
    </location>
</feature>
<dbReference type="InterPro" id="IPR043502">
    <property type="entry name" value="DNA/RNA_pol_sf"/>
</dbReference>
<evidence type="ECO:0000256" key="12">
    <source>
        <dbReference type="ARBA" id="ARBA00023125"/>
    </source>
</evidence>
<dbReference type="CDD" id="cd06139">
    <property type="entry name" value="DNA_polA_I_Ecoli_like_exo"/>
    <property type="match status" value="1"/>
</dbReference>
<evidence type="ECO:0000256" key="6">
    <source>
        <dbReference type="ARBA" id="ARBA00022705"/>
    </source>
</evidence>
<evidence type="ECO:0000256" key="11">
    <source>
        <dbReference type="ARBA" id="ARBA00022932"/>
    </source>
</evidence>
<dbReference type="CDD" id="cd09859">
    <property type="entry name" value="PIN_53EXO"/>
    <property type="match status" value="1"/>
</dbReference>
<dbReference type="SMART" id="SM00475">
    <property type="entry name" value="53EXOc"/>
    <property type="match status" value="1"/>
</dbReference>
<dbReference type="CDD" id="cd09898">
    <property type="entry name" value="H3TH_53EXO"/>
    <property type="match status" value="1"/>
</dbReference>
<keyword evidence="21" id="KW-1185">Reference proteome</keyword>
<dbReference type="SUPFAM" id="SSF47807">
    <property type="entry name" value="5' to 3' exonuclease, C-terminal subdomain"/>
    <property type="match status" value="1"/>
</dbReference>
<dbReference type="InterPro" id="IPR029060">
    <property type="entry name" value="PIN-like_dom_sf"/>
</dbReference>
<dbReference type="Pfam" id="PF02739">
    <property type="entry name" value="5_3_exonuc_N"/>
    <property type="match status" value="1"/>
</dbReference>
<comment type="function">
    <text evidence="16">In addition to polymerase activity, this DNA polymerase exhibits 3'-5' and 5'-3' exonuclease activity.</text>
</comment>
<dbReference type="FunFam" id="1.10.150.20:FF:000003">
    <property type="entry name" value="DNA polymerase I"/>
    <property type="match status" value="1"/>
</dbReference>
<evidence type="ECO:0000256" key="14">
    <source>
        <dbReference type="ARBA" id="ARBA00049244"/>
    </source>
</evidence>
<dbReference type="InterPro" id="IPR018320">
    <property type="entry name" value="DNA_polymerase_1"/>
</dbReference>
<gene>
    <name evidence="16 20" type="primary">polA</name>
    <name evidence="20" type="ORF">BSF38_01072</name>
</gene>
<feature type="domain" description="DNA-directed DNA polymerase family A palm" evidence="19">
    <location>
        <begin position="656"/>
        <end position="863"/>
    </location>
</feature>
<dbReference type="SMART" id="SM00482">
    <property type="entry name" value="POLAc"/>
    <property type="match status" value="1"/>
</dbReference>
<evidence type="ECO:0000256" key="3">
    <source>
        <dbReference type="ARBA" id="ARBA00020311"/>
    </source>
</evidence>
<dbReference type="Gene3D" id="3.30.70.370">
    <property type="match status" value="1"/>
</dbReference>
<evidence type="ECO:0000256" key="15">
    <source>
        <dbReference type="NCBIfam" id="TIGR00593"/>
    </source>
</evidence>
<dbReference type="Pfam" id="PF01367">
    <property type="entry name" value="5_3_exonuc"/>
    <property type="match status" value="1"/>
</dbReference>
<evidence type="ECO:0000256" key="1">
    <source>
        <dbReference type="ARBA" id="ARBA00007705"/>
    </source>
</evidence>
<evidence type="ECO:0000256" key="5">
    <source>
        <dbReference type="ARBA" id="ARBA00022695"/>
    </source>
</evidence>
<proteinExistence type="inferred from homology"/>
<dbReference type="AlphaFoldDB" id="A0A1U7CL83"/>
<dbReference type="OrthoDB" id="9806424at2"/>
<dbReference type="RefSeq" id="WP_076343796.1">
    <property type="nucleotide sequence ID" value="NZ_CP019082.1"/>
</dbReference>
<dbReference type="InterPro" id="IPR012337">
    <property type="entry name" value="RNaseH-like_sf"/>
</dbReference>
<dbReference type="NCBIfam" id="NF004397">
    <property type="entry name" value="PRK05755.1"/>
    <property type="match status" value="1"/>
</dbReference>
<evidence type="ECO:0000313" key="20">
    <source>
        <dbReference type="EMBL" id="APW59643.1"/>
    </source>
</evidence>
<dbReference type="InterPro" id="IPR002421">
    <property type="entry name" value="5-3_exonuclease"/>
</dbReference>
<dbReference type="Gene3D" id="1.10.150.20">
    <property type="entry name" value="5' to 3' exonuclease, C-terminal subdomain"/>
    <property type="match status" value="2"/>
</dbReference>
<evidence type="ECO:0000256" key="16">
    <source>
        <dbReference type="RuleBase" id="RU004460"/>
    </source>
</evidence>
<evidence type="ECO:0000256" key="2">
    <source>
        <dbReference type="ARBA" id="ARBA00012417"/>
    </source>
</evidence>
<dbReference type="EMBL" id="CP019082">
    <property type="protein sequence ID" value="APW59643.1"/>
    <property type="molecule type" value="Genomic_DNA"/>
</dbReference>
<dbReference type="SMART" id="SM00279">
    <property type="entry name" value="HhH2"/>
    <property type="match status" value="1"/>
</dbReference>
<dbReference type="PRINTS" id="PR00868">
    <property type="entry name" value="DNAPOLI"/>
</dbReference>
<evidence type="ECO:0000259" key="17">
    <source>
        <dbReference type="SMART" id="SM00474"/>
    </source>
</evidence>
<keyword evidence="12 16" id="KW-0238">DNA-binding</keyword>
<dbReference type="GO" id="GO:0008408">
    <property type="term" value="F:3'-5' exonuclease activity"/>
    <property type="evidence" value="ECO:0007669"/>
    <property type="project" value="UniProtKB-UniRule"/>
</dbReference>
<dbReference type="EC" id="2.7.7.7" evidence="2 15"/>
<dbReference type="PROSITE" id="PS00447">
    <property type="entry name" value="DNA_POLYMERASE_A"/>
    <property type="match status" value="1"/>
</dbReference>
<dbReference type="NCBIfam" id="TIGR00593">
    <property type="entry name" value="pola"/>
    <property type="match status" value="1"/>
</dbReference>
<dbReference type="PANTHER" id="PTHR10133:SF27">
    <property type="entry name" value="DNA POLYMERASE NU"/>
    <property type="match status" value="1"/>
</dbReference>
<dbReference type="Gene3D" id="1.20.1060.10">
    <property type="entry name" value="Taq DNA Polymerase, Chain T, domain 4"/>
    <property type="match status" value="1"/>
</dbReference>
<dbReference type="Pfam" id="PF01612">
    <property type="entry name" value="DNA_pol_A_exo1"/>
    <property type="match status" value="1"/>
</dbReference>
<dbReference type="InterPro" id="IPR002298">
    <property type="entry name" value="DNA_polymerase_A"/>
</dbReference>
<dbReference type="InterPro" id="IPR002562">
    <property type="entry name" value="3'-5'_exonuclease_dom"/>
</dbReference>
<comment type="catalytic activity">
    <reaction evidence="14 16">
        <text>DNA(n) + a 2'-deoxyribonucleoside 5'-triphosphate = DNA(n+1) + diphosphate</text>
        <dbReference type="Rhea" id="RHEA:22508"/>
        <dbReference type="Rhea" id="RHEA-COMP:17339"/>
        <dbReference type="Rhea" id="RHEA-COMP:17340"/>
        <dbReference type="ChEBI" id="CHEBI:33019"/>
        <dbReference type="ChEBI" id="CHEBI:61560"/>
        <dbReference type="ChEBI" id="CHEBI:173112"/>
        <dbReference type="EC" id="2.7.7.7"/>
    </reaction>
</comment>
<keyword evidence="5 16" id="KW-0548">Nucleotidyltransferase</keyword>
<keyword evidence="4 16" id="KW-0808">Transferase</keyword>
<comment type="similarity">
    <text evidence="1 16">Belongs to the DNA polymerase type-A family.</text>
</comment>
<dbReference type="InterPro" id="IPR036279">
    <property type="entry name" value="5-3_exonuclease_C_sf"/>
</dbReference>
<keyword evidence="11 16" id="KW-0239">DNA-directed DNA polymerase</keyword>
<keyword evidence="13 16" id="KW-0234">DNA repair</keyword>
<dbReference type="InterPro" id="IPR020045">
    <property type="entry name" value="DNA_polI_H3TH"/>
</dbReference>
<dbReference type="FunFam" id="1.20.1060.10:FF:000001">
    <property type="entry name" value="DNA polymerase I"/>
    <property type="match status" value="1"/>
</dbReference>
<feature type="domain" description="3'-5' exonuclease" evidence="17">
    <location>
        <begin position="303"/>
        <end position="488"/>
    </location>
</feature>
<evidence type="ECO:0000256" key="7">
    <source>
        <dbReference type="ARBA" id="ARBA00022722"/>
    </source>
</evidence>
<keyword evidence="8 16" id="KW-0227">DNA damage</keyword>
<name>A0A1U7CL83_9BACT</name>
<keyword evidence="9 16" id="KW-0378">Hydrolase</keyword>
<dbReference type="CDD" id="cd08637">
    <property type="entry name" value="DNA_pol_A_pol_I_C"/>
    <property type="match status" value="1"/>
</dbReference>
<protein>
    <recommendedName>
        <fullName evidence="3 15">DNA polymerase I</fullName>
        <ecNumber evidence="2 15">2.7.7.7</ecNumber>
    </recommendedName>
</protein>
<dbReference type="FunFam" id="1.10.150.20:FF:000002">
    <property type="entry name" value="DNA polymerase I"/>
    <property type="match status" value="1"/>
</dbReference>
<reference evidence="21" key="1">
    <citation type="submission" date="2016-12" db="EMBL/GenBank/DDBJ databases">
        <title>Comparative genomics of four Isosphaeraceae planctomycetes: a common pool of plasmids and glycoside hydrolase genes.</title>
        <authorList>
            <person name="Ivanova A."/>
        </authorList>
    </citation>
    <scope>NUCLEOTIDE SEQUENCE [LARGE SCALE GENOMIC DNA]</scope>
    <source>
        <strain evidence="21">PX4</strain>
    </source>
</reference>
<dbReference type="SUPFAM" id="SSF88723">
    <property type="entry name" value="PIN domain-like"/>
    <property type="match status" value="1"/>
</dbReference>
<dbReference type="PANTHER" id="PTHR10133">
    <property type="entry name" value="DNA POLYMERASE I"/>
    <property type="match status" value="1"/>
</dbReference>
<dbReference type="SUPFAM" id="SSF56672">
    <property type="entry name" value="DNA/RNA polymerases"/>
    <property type="match status" value="1"/>
</dbReference>
<dbReference type="InterPro" id="IPR001098">
    <property type="entry name" value="DNA-dir_DNA_pol_A_palm_dom"/>
</dbReference>
<evidence type="ECO:0000313" key="21">
    <source>
        <dbReference type="Proteomes" id="UP000186309"/>
    </source>
</evidence>
<evidence type="ECO:0000259" key="19">
    <source>
        <dbReference type="SMART" id="SM00482"/>
    </source>
</evidence>
<dbReference type="Pfam" id="PF00476">
    <property type="entry name" value="DNA_pol_A"/>
    <property type="match status" value="1"/>
</dbReference>
<dbReference type="GO" id="GO:0003677">
    <property type="term" value="F:DNA binding"/>
    <property type="evidence" value="ECO:0007669"/>
    <property type="project" value="UniProtKB-UniRule"/>
</dbReference>
<evidence type="ECO:0000259" key="18">
    <source>
        <dbReference type="SMART" id="SM00475"/>
    </source>
</evidence>
<dbReference type="GO" id="GO:0006302">
    <property type="term" value="P:double-strand break repair"/>
    <property type="evidence" value="ECO:0007669"/>
    <property type="project" value="TreeGrafter"/>
</dbReference>
<organism evidence="20 21">
    <name type="scientific">Paludisphaera borealis</name>
    <dbReference type="NCBI Taxonomy" id="1387353"/>
    <lineage>
        <taxon>Bacteria</taxon>
        <taxon>Pseudomonadati</taxon>
        <taxon>Planctomycetota</taxon>
        <taxon>Planctomycetia</taxon>
        <taxon>Isosphaerales</taxon>
        <taxon>Isosphaeraceae</taxon>
        <taxon>Paludisphaera</taxon>
    </lineage>
</organism>
<dbReference type="InterPro" id="IPR020046">
    <property type="entry name" value="5-3_exonucl_a-hlix_arch_N"/>
</dbReference>
<accession>A0A1U7CL83</accession>
<dbReference type="InterPro" id="IPR008918">
    <property type="entry name" value="HhH2"/>
</dbReference>
<dbReference type="InterPro" id="IPR019760">
    <property type="entry name" value="DNA-dir_DNA_pol_A_CS"/>
</dbReference>
<evidence type="ECO:0000256" key="13">
    <source>
        <dbReference type="ARBA" id="ARBA00023204"/>
    </source>
</evidence>
<dbReference type="STRING" id="1387353.BSF38_01072"/>
<dbReference type="GO" id="GO:0006261">
    <property type="term" value="P:DNA-templated DNA replication"/>
    <property type="evidence" value="ECO:0007669"/>
    <property type="project" value="UniProtKB-UniRule"/>
</dbReference>
<evidence type="ECO:0000256" key="8">
    <source>
        <dbReference type="ARBA" id="ARBA00022763"/>
    </source>
</evidence>
<sequence>MADRPSFYILDAYSLIFQVFHAIPEMTGPSGQSTNAVFGIFRDLLNIARDRHPDYLAAAFDGQGPVFRSDIYAEYKANRSAMPDLLVPQIDVIRRVFEGFNVPVLVEPGMEADDVIATLARRGEERGLDVFICTSDKDARQLITPHIKIINLRKNSIMDAEALEKDWGIRPDQVVDYLALTGDTVDNVPGVPGVGPVLASTYLRQFGTLENLLANIDQVKGPKKQQILRDNVDVARRAKTLVALREDLPLVLDWDHLKMSPPNEPALRALCFESGFHRFIAEIGGATTTEAPAKPATEWKAEYRTIDTPESFQSFVAELGRQERFCIDTETTALDPLRASLVGIAISWKAGEGYYIPLRGPIGYRLLDPALVLEGLRPILADPKIEKVGQNIKYDMLALGRAGVSIEGPITDTMILSYLLESGERNHSLDQLSQRLLDHTMIPISDLIGKGKNQARMDQIDVPRVTEYAGEDADATWRIYEILAPQVREQGLWDLYADLERPLISILARMEAIGVKVDVEKLETLSRDFAIRLATIEEEVHRLAGRPFNINSVPQLRQILFEELKLPKLQKTPGGELSTATEVLEELATKHPLPALLVQHRQLSKLKGTYLDALPLLVHPDDGRIHASFNQGVAATGRLSSSDPNLQNIPVRTEEGRQIRQAFIAGADDWRLLTADYSQIELRILAHYSEDPALQRAFAADHDIHRAVASRIYGVAESDVDSAMRRVAKTVNFGVIYGLSPFGLASRLGLKQAEAAAFIDAYFKEYEGVDRFITRTLETARDAGRVETILGRRRPIAGIKTTTGRNRNLAERTAVNTVIQGSAADLIKRAMIQVDQRLREGGFEARMILQIHDELVFETPAAEVARLAGLVRTEMTGAMALSVPLKVDLAVGRNWLDVESLPS</sequence>
<evidence type="ECO:0000256" key="4">
    <source>
        <dbReference type="ARBA" id="ARBA00022679"/>
    </source>
</evidence>
<dbReference type="Proteomes" id="UP000186309">
    <property type="component" value="Chromosome"/>
</dbReference>
<keyword evidence="6 16" id="KW-0235">DNA replication</keyword>
<dbReference type="KEGG" id="pbor:BSF38_01072"/>
<dbReference type="GO" id="GO:0003887">
    <property type="term" value="F:DNA-directed DNA polymerase activity"/>
    <property type="evidence" value="ECO:0007669"/>
    <property type="project" value="UniProtKB-UniRule"/>
</dbReference>
<evidence type="ECO:0000256" key="10">
    <source>
        <dbReference type="ARBA" id="ARBA00022839"/>
    </source>
</evidence>
<dbReference type="Gene3D" id="3.30.420.10">
    <property type="entry name" value="Ribonuclease H-like superfamily/Ribonuclease H"/>
    <property type="match status" value="1"/>
</dbReference>
<dbReference type="SUPFAM" id="SSF53098">
    <property type="entry name" value="Ribonuclease H-like"/>
    <property type="match status" value="1"/>
</dbReference>
<dbReference type="GO" id="GO:0008409">
    <property type="term" value="F:5'-3' exonuclease activity"/>
    <property type="evidence" value="ECO:0007669"/>
    <property type="project" value="UniProtKB-UniRule"/>
</dbReference>
<evidence type="ECO:0000256" key="9">
    <source>
        <dbReference type="ARBA" id="ARBA00022801"/>
    </source>
</evidence>
<keyword evidence="7" id="KW-0540">Nuclease</keyword>
<dbReference type="InterPro" id="IPR036397">
    <property type="entry name" value="RNaseH_sf"/>
</dbReference>
<dbReference type="SMART" id="SM00474">
    <property type="entry name" value="35EXOc"/>
    <property type="match status" value="1"/>
</dbReference>